<evidence type="ECO:0000256" key="4">
    <source>
        <dbReference type="ARBA" id="ARBA00022837"/>
    </source>
</evidence>
<keyword evidence="2" id="KW-0964">Secreted</keyword>
<protein>
    <submittedName>
        <fullName evidence="7">Uncharacterized protein</fullName>
    </submittedName>
</protein>
<dbReference type="Pfam" id="PF07603">
    <property type="entry name" value="Lcl_C"/>
    <property type="match status" value="1"/>
</dbReference>
<feature type="domain" description="CARDB" evidence="6">
    <location>
        <begin position="12"/>
        <end position="122"/>
    </location>
</feature>
<accession>A0A1V1PAL2</accession>
<evidence type="ECO:0000256" key="2">
    <source>
        <dbReference type="ARBA" id="ARBA00022525"/>
    </source>
</evidence>
<dbReference type="Gene3D" id="2.60.40.10">
    <property type="entry name" value="Immunoglobulins"/>
    <property type="match status" value="2"/>
</dbReference>
<feature type="domain" description="Lcl C-terminal" evidence="5">
    <location>
        <begin position="664"/>
        <end position="792"/>
    </location>
</feature>
<keyword evidence="4" id="KW-0106">Calcium</keyword>
<evidence type="ECO:0000256" key="1">
    <source>
        <dbReference type="ARBA" id="ARBA00004613"/>
    </source>
</evidence>
<dbReference type="Pfam" id="PF07705">
    <property type="entry name" value="CARDB"/>
    <property type="match status" value="1"/>
</dbReference>
<dbReference type="InterPro" id="IPR059100">
    <property type="entry name" value="TSP3_bac"/>
</dbReference>
<keyword evidence="3" id="KW-0732">Signal</keyword>
<sequence length="812" mass="90872">MATVYVDPKPEPDLIVQNQSVNSSGVNAGDTISTSCRVYNQGEGRATTNSRLEYYLSDNSSYQSYDTYLDYDNVSDLSSGSYNNESESFSIPSNTSCGTKYIIFLCDANDDVSESNENNNSAYRSIFVIPNPPSLSSPNNNVNISCGSDVYFSWNSAACASRYRINICTNSSMTSCISGSPFEVNYGQRYYTASSSKFSAGVTYYWQVAAIDSSEDFGWGNYGPSTPRSFYIQPCPPPASPSNVSISANFWTNQNSYTISWNNPNHSVEITGGYYKIGGRPGSNYDGQFFSSNGYFVMNTSSNGASEVCLWLQDELGHIDYNNHQCVNFYHDSTLPEVELLKPLESDNNIPVDTPINIDIQDTFSGIDLESITLKVNNAVVNPEIISVSDLNVRLEFQSEYLFNFDANIPVEVYVSDKANNYRDQSFVFQTFSGNMDADNDGLTNSEEYEYHTDPFQRDTDNDLLPDYWEVHNGTDPLDEHSPNGPYGDIDDDGLTNIQEYYNGEYYSALSAQILTQIPEFIEGGSITLTVGGSGVIAYKYLFDSSRWSDEASVGNPIVLSELPEGSYELSVIGKDSDGYWQAVSQAESYNIVWLTERFPFERPSGIPDTGQTQCYENEDEILCPNSGDAFYGQDANYNINPQSFTKLDSQGHELLDSATEWTTVRDNVTGLIWEVKTDDGSIHDKDNTYDWHNIETVFIKTLNDQQFAGVSDWRMPTIKELASIINYSRYEPTIDSRFFPATIFYDSDSSYYWSTTSWVGNIPVYARAVNFRYGGNCPMDKDLSCYVRAVRGGQPTVFQNLLIMETALLQI</sequence>
<dbReference type="InterPro" id="IPR011460">
    <property type="entry name" value="Lcl_C"/>
</dbReference>
<dbReference type="InterPro" id="IPR013783">
    <property type="entry name" value="Ig-like_fold"/>
</dbReference>
<evidence type="ECO:0000259" key="6">
    <source>
        <dbReference type="Pfam" id="PF07705"/>
    </source>
</evidence>
<dbReference type="AlphaFoldDB" id="A0A1V1PAL2"/>
<proteinExistence type="predicted"/>
<evidence type="ECO:0000313" key="7">
    <source>
        <dbReference type="EMBL" id="ETR71814.1"/>
    </source>
</evidence>
<evidence type="ECO:0000256" key="3">
    <source>
        <dbReference type="ARBA" id="ARBA00022729"/>
    </source>
</evidence>
<dbReference type="InterPro" id="IPR011635">
    <property type="entry name" value="CARDB"/>
</dbReference>
<dbReference type="EMBL" id="ATBP01000218">
    <property type="protein sequence ID" value="ETR71814.1"/>
    <property type="molecule type" value="Genomic_DNA"/>
</dbReference>
<evidence type="ECO:0000259" key="5">
    <source>
        <dbReference type="Pfam" id="PF07603"/>
    </source>
</evidence>
<dbReference type="Proteomes" id="UP000189670">
    <property type="component" value="Unassembled WGS sequence"/>
</dbReference>
<evidence type="ECO:0000313" key="8">
    <source>
        <dbReference type="Proteomes" id="UP000189670"/>
    </source>
</evidence>
<name>A0A1V1PAL2_9BACT</name>
<organism evidence="7 8">
    <name type="scientific">Candidatus Magnetoglobus multicellularis str. Araruama</name>
    <dbReference type="NCBI Taxonomy" id="890399"/>
    <lineage>
        <taxon>Bacteria</taxon>
        <taxon>Pseudomonadati</taxon>
        <taxon>Thermodesulfobacteriota</taxon>
        <taxon>Desulfobacteria</taxon>
        <taxon>Desulfobacterales</taxon>
        <taxon>Desulfobacteraceae</taxon>
        <taxon>Candidatus Magnetoglobus</taxon>
    </lineage>
</organism>
<comment type="caution">
    <text evidence="7">The sequence shown here is derived from an EMBL/GenBank/DDBJ whole genome shotgun (WGS) entry which is preliminary data.</text>
</comment>
<reference evidence="8" key="1">
    <citation type="submission" date="2012-11" db="EMBL/GenBank/DDBJ databases">
        <authorList>
            <person name="Lucero-Rivera Y.E."/>
            <person name="Tovar-Ramirez D."/>
        </authorList>
    </citation>
    <scope>NUCLEOTIDE SEQUENCE [LARGE SCALE GENOMIC DNA]</scope>
    <source>
        <strain evidence="8">Araruama</strain>
    </source>
</reference>
<comment type="subcellular location">
    <subcellularLocation>
        <location evidence="1">Secreted</location>
    </subcellularLocation>
</comment>
<dbReference type="Pfam" id="PF18884">
    <property type="entry name" value="TSP3_bac"/>
    <property type="match status" value="2"/>
</dbReference>
<gene>
    <name evidence="7" type="ORF">OMM_02201</name>
</gene>